<proteinExistence type="predicted"/>
<comment type="caution">
    <text evidence="2">The sequence shown here is derived from an EMBL/GenBank/DDBJ whole genome shotgun (WGS) entry which is preliminary data.</text>
</comment>
<reference evidence="2 3" key="1">
    <citation type="submission" date="2019-05" db="EMBL/GenBank/DDBJ databases">
        <title>Another draft genome of Portunus trituberculatus and its Hox gene families provides insights of decapod evolution.</title>
        <authorList>
            <person name="Jeong J.-H."/>
            <person name="Song I."/>
            <person name="Kim S."/>
            <person name="Choi T."/>
            <person name="Kim D."/>
            <person name="Ryu S."/>
            <person name="Kim W."/>
        </authorList>
    </citation>
    <scope>NUCLEOTIDE SEQUENCE [LARGE SCALE GENOMIC DNA]</scope>
    <source>
        <tissue evidence="2">Muscle</tissue>
    </source>
</reference>
<dbReference type="AlphaFoldDB" id="A0A5B7F7Z2"/>
<evidence type="ECO:0000256" key="1">
    <source>
        <dbReference type="SAM" id="MobiDB-lite"/>
    </source>
</evidence>
<sequence length="60" mass="6543">MKTLPLTSTTTFTTTATTTTTPPHHQTQPPTTPPPSPQPISVRPSLLIYQVQSISRQTND</sequence>
<feature type="region of interest" description="Disordered" evidence="1">
    <location>
        <begin position="1"/>
        <end position="43"/>
    </location>
</feature>
<organism evidence="2 3">
    <name type="scientific">Portunus trituberculatus</name>
    <name type="common">Swimming crab</name>
    <name type="synonym">Neptunus trituberculatus</name>
    <dbReference type="NCBI Taxonomy" id="210409"/>
    <lineage>
        <taxon>Eukaryota</taxon>
        <taxon>Metazoa</taxon>
        <taxon>Ecdysozoa</taxon>
        <taxon>Arthropoda</taxon>
        <taxon>Crustacea</taxon>
        <taxon>Multicrustacea</taxon>
        <taxon>Malacostraca</taxon>
        <taxon>Eumalacostraca</taxon>
        <taxon>Eucarida</taxon>
        <taxon>Decapoda</taxon>
        <taxon>Pleocyemata</taxon>
        <taxon>Brachyura</taxon>
        <taxon>Eubrachyura</taxon>
        <taxon>Portunoidea</taxon>
        <taxon>Portunidae</taxon>
        <taxon>Portuninae</taxon>
        <taxon>Portunus</taxon>
    </lineage>
</organism>
<accession>A0A5B7F7Z2</accession>
<protein>
    <submittedName>
        <fullName evidence="2">Uncharacterized protein</fullName>
    </submittedName>
</protein>
<gene>
    <name evidence="2" type="ORF">E2C01_034825</name>
</gene>
<feature type="compositionally biased region" description="Low complexity" evidence="1">
    <location>
        <begin position="1"/>
        <end position="29"/>
    </location>
</feature>
<dbReference type="EMBL" id="VSRR010004979">
    <property type="protein sequence ID" value="MPC41238.1"/>
    <property type="molecule type" value="Genomic_DNA"/>
</dbReference>
<name>A0A5B7F7Z2_PORTR</name>
<keyword evidence="3" id="KW-1185">Reference proteome</keyword>
<evidence type="ECO:0000313" key="3">
    <source>
        <dbReference type="Proteomes" id="UP000324222"/>
    </source>
</evidence>
<dbReference type="Proteomes" id="UP000324222">
    <property type="component" value="Unassembled WGS sequence"/>
</dbReference>
<evidence type="ECO:0000313" key="2">
    <source>
        <dbReference type="EMBL" id="MPC41238.1"/>
    </source>
</evidence>